<evidence type="ECO:0000313" key="4">
    <source>
        <dbReference type="Proteomes" id="UP000034164"/>
    </source>
</evidence>
<organism evidence="3 4">
    <name type="scientific">[Emmonsia] crescens</name>
    <dbReference type="NCBI Taxonomy" id="73230"/>
    <lineage>
        <taxon>Eukaryota</taxon>
        <taxon>Fungi</taxon>
        <taxon>Dikarya</taxon>
        <taxon>Ascomycota</taxon>
        <taxon>Pezizomycotina</taxon>
        <taxon>Eurotiomycetes</taxon>
        <taxon>Eurotiomycetidae</taxon>
        <taxon>Onygenales</taxon>
        <taxon>Ajellomycetaceae</taxon>
        <taxon>Emergomyces</taxon>
    </lineage>
</organism>
<dbReference type="PROSITE" id="PS50157">
    <property type="entry name" value="ZINC_FINGER_C2H2_2"/>
    <property type="match status" value="1"/>
</dbReference>
<keyword evidence="1" id="KW-0479">Metal-binding</keyword>
<evidence type="ECO:0000259" key="2">
    <source>
        <dbReference type="PROSITE" id="PS50157"/>
    </source>
</evidence>
<dbReference type="InterPro" id="IPR036236">
    <property type="entry name" value="Znf_C2H2_sf"/>
</dbReference>
<evidence type="ECO:0000256" key="1">
    <source>
        <dbReference type="PROSITE-ProRule" id="PRU00042"/>
    </source>
</evidence>
<dbReference type="EMBL" id="LCZI01000168">
    <property type="protein sequence ID" value="KKZ67958.1"/>
    <property type="molecule type" value="Genomic_DNA"/>
</dbReference>
<evidence type="ECO:0000313" key="3">
    <source>
        <dbReference type="EMBL" id="KKZ67958.1"/>
    </source>
</evidence>
<dbReference type="InterPro" id="IPR013087">
    <property type="entry name" value="Znf_C2H2_type"/>
</dbReference>
<dbReference type="OrthoDB" id="5305647at2759"/>
<dbReference type="AlphaFoldDB" id="A0A0G2IBR9"/>
<sequence length="99" mass="11576">MTVLILKEIKITQEMSAVKIESSESRQIKSFKNVTDQIYCSCSDCHNYISHFKTLSDKHMNKHDHSYRCTISDCDQQFAQISDMHCHVLKIHQVNSKEK</sequence>
<gene>
    <name evidence="3" type="ORF">EMCG_06374</name>
</gene>
<protein>
    <recommendedName>
        <fullName evidence="2">C2H2-type domain-containing protein</fullName>
    </recommendedName>
</protein>
<keyword evidence="1" id="KW-0862">Zinc</keyword>
<reference evidence="4" key="1">
    <citation type="journal article" date="2015" name="PLoS Genet.">
        <title>The dynamic genome and transcriptome of the human fungal pathogen Blastomyces and close relative Emmonsia.</title>
        <authorList>
            <person name="Munoz J.F."/>
            <person name="Gauthier G.M."/>
            <person name="Desjardins C.A."/>
            <person name="Gallo J.E."/>
            <person name="Holder J."/>
            <person name="Sullivan T.D."/>
            <person name="Marty A.J."/>
            <person name="Carmen J.C."/>
            <person name="Chen Z."/>
            <person name="Ding L."/>
            <person name="Gujja S."/>
            <person name="Magrini V."/>
            <person name="Misas E."/>
            <person name="Mitreva M."/>
            <person name="Priest M."/>
            <person name="Saif S."/>
            <person name="Whiston E.A."/>
            <person name="Young S."/>
            <person name="Zeng Q."/>
            <person name="Goldman W.E."/>
            <person name="Mardis E.R."/>
            <person name="Taylor J.W."/>
            <person name="McEwen J.G."/>
            <person name="Clay O.K."/>
            <person name="Klein B.S."/>
            <person name="Cuomo C.A."/>
        </authorList>
    </citation>
    <scope>NUCLEOTIDE SEQUENCE [LARGE SCALE GENOMIC DNA]</scope>
    <source>
        <strain evidence="4">UAMH 3008</strain>
    </source>
</reference>
<accession>A0A0G2IBR9</accession>
<dbReference type="VEuPathDB" id="FungiDB:EMCG_06374"/>
<name>A0A0G2IBR9_9EURO</name>
<comment type="caution">
    <text evidence="3">The sequence shown here is derived from an EMBL/GenBank/DDBJ whole genome shotgun (WGS) entry which is preliminary data.</text>
</comment>
<dbReference type="SUPFAM" id="SSF57667">
    <property type="entry name" value="beta-beta-alpha zinc fingers"/>
    <property type="match status" value="1"/>
</dbReference>
<dbReference type="Proteomes" id="UP000034164">
    <property type="component" value="Unassembled WGS sequence"/>
</dbReference>
<feature type="domain" description="C2H2-type" evidence="2">
    <location>
        <begin position="67"/>
        <end position="97"/>
    </location>
</feature>
<proteinExistence type="predicted"/>
<keyword evidence="1" id="KW-0863">Zinc-finger</keyword>
<dbReference type="GO" id="GO:0008270">
    <property type="term" value="F:zinc ion binding"/>
    <property type="evidence" value="ECO:0007669"/>
    <property type="project" value="UniProtKB-KW"/>
</dbReference>
<dbReference type="PROSITE" id="PS00028">
    <property type="entry name" value="ZINC_FINGER_C2H2_1"/>
    <property type="match status" value="1"/>
</dbReference>